<accession>A0A9Q3K6X8</accession>
<name>A0A9Q3K6X8_9BASI</name>
<evidence type="ECO:0000256" key="1">
    <source>
        <dbReference type="SAM" id="MobiDB-lite"/>
    </source>
</evidence>
<protein>
    <submittedName>
        <fullName evidence="2">Uncharacterized protein</fullName>
    </submittedName>
</protein>
<feature type="region of interest" description="Disordered" evidence="1">
    <location>
        <begin position="1"/>
        <end position="38"/>
    </location>
</feature>
<proteinExistence type="predicted"/>
<dbReference type="EMBL" id="AVOT02096229">
    <property type="protein sequence ID" value="MBW0575427.1"/>
    <property type="molecule type" value="Genomic_DNA"/>
</dbReference>
<sequence length="142" mass="17065">MDRGIENEPQEEVEGDQEVETKKPEQGPSTKALSNQIKPEEPKSLAWYLDKAINEKKEWATFDPKKWEKWINRNIPPSSEYKYYFNNKSPQINNLSLSKFSDFWKIDDEPENNKRYIWKQDSKSNWYMEEVNEAEKEENQII</sequence>
<dbReference type="AlphaFoldDB" id="A0A9Q3K6X8"/>
<evidence type="ECO:0000313" key="3">
    <source>
        <dbReference type="Proteomes" id="UP000765509"/>
    </source>
</evidence>
<keyword evidence="3" id="KW-1185">Reference proteome</keyword>
<feature type="compositionally biased region" description="Polar residues" evidence="1">
    <location>
        <begin position="27"/>
        <end position="37"/>
    </location>
</feature>
<evidence type="ECO:0000313" key="2">
    <source>
        <dbReference type="EMBL" id="MBW0575427.1"/>
    </source>
</evidence>
<reference evidence="2" key="1">
    <citation type="submission" date="2021-03" db="EMBL/GenBank/DDBJ databases">
        <title>Draft genome sequence of rust myrtle Austropuccinia psidii MF-1, a brazilian biotype.</title>
        <authorList>
            <person name="Quecine M.C."/>
            <person name="Pachon D.M.R."/>
            <person name="Bonatelli M.L."/>
            <person name="Correr F.H."/>
            <person name="Franceschini L.M."/>
            <person name="Leite T.F."/>
            <person name="Margarido G.R.A."/>
            <person name="Almeida C.A."/>
            <person name="Ferrarezi J.A."/>
            <person name="Labate C.A."/>
        </authorList>
    </citation>
    <scope>NUCLEOTIDE SEQUENCE</scope>
    <source>
        <strain evidence="2">MF-1</strain>
    </source>
</reference>
<dbReference type="Proteomes" id="UP000765509">
    <property type="component" value="Unassembled WGS sequence"/>
</dbReference>
<feature type="compositionally biased region" description="Acidic residues" evidence="1">
    <location>
        <begin position="8"/>
        <end position="18"/>
    </location>
</feature>
<comment type="caution">
    <text evidence="2">The sequence shown here is derived from an EMBL/GenBank/DDBJ whole genome shotgun (WGS) entry which is preliminary data.</text>
</comment>
<organism evidence="2 3">
    <name type="scientific">Austropuccinia psidii MF-1</name>
    <dbReference type="NCBI Taxonomy" id="1389203"/>
    <lineage>
        <taxon>Eukaryota</taxon>
        <taxon>Fungi</taxon>
        <taxon>Dikarya</taxon>
        <taxon>Basidiomycota</taxon>
        <taxon>Pucciniomycotina</taxon>
        <taxon>Pucciniomycetes</taxon>
        <taxon>Pucciniales</taxon>
        <taxon>Sphaerophragmiaceae</taxon>
        <taxon>Austropuccinia</taxon>
    </lineage>
</organism>
<gene>
    <name evidence="2" type="ORF">O181_115142</name>
</gene>